<dbReference type="EMBL" id="CAJNDS010000236">
    <property type="protein sequence ID" value="CAE7032045.1"/>
    <property type="molecule type" value="Genomic_DNA"/>
</dbReference>
<evidence type="ECO:0000313" key="3">
    <source>
        <dbReference type="EMBL" id="CAE7032045.1"/>
    </source>
</evidence>
<organism evidence="3 4">
    <name type="scientific">Symbiodinium natans</name>
    <dbReference type="NCBI Taxonomy" id="878477"/>
    <lineage>
        <taxon>Eukaryota</taxon>
        <taxon>Sar</taxon>
        <taxon>Alveolata</taxon>
        <taxon>Dinophyceae</taxon>
        <taxon>Suessiales</taxon>
        <taxon>Symbiodiniaceae</taxon>
        <taxon>Symbiodinium</taxon>
    </lineage>
</organism>
<feature type="transmembrane region" description="Helical" evidence="2">
    <location>
        <begin position="417"/>
        <end position="436"/>
    </location>
</feature>
<evidence type="ECO:0000256" key="1">
    <source>
        <dbReference type="SAM" id="MobiDB-lite"/>
    </source>
</evidence>
<comment type="caution">
    <text evidence="3">The sequence shown here is derived from an EMBL/GenBank/DDBJ whole genome shotgun (WGS) entry which is preliminary data.</text>
</comment>
<feature type="transmembrane region" description="Helical" evidence="2">
    <location>
        <begin position="253"/>
        <end position="275"/>
    </location>
</feature>
<sequence length="521" mass="57948">MDATVPDEGVAVEVLPSAESAESSGEGTGEPECGPEGQPAGGLVEFVSNRISEMQPVSPDILRATSAGRALRFLARALSQPKGRHHLSFQTQHISCFWSHTWHGSAWKKRLTLLHIYLAPMAAVGSICAAALTTLLFSFKVLLPGFRREEAFRWPKSFWGSAAGAVTYLLVLLIAQPQTSVFLDAISIDQDNPERKVKGLFSMGAFLRHSESILVLWDPSWSHRLWCVFELAAYLRSCEELGKKPKIVIRPTGLGPCAFLQTLALVLVFSALGLVPDRVRIFLWTMQASLCFVGFYVTSATYRHTFRSLDELRHELQGFRLQDSRCHCCTKGHSSPDEMCDRKILERCVSIWFGSVEAFEEKVRSDVLPCVSSQLDTQLFTYRNCVLTVVPVIWSYMDTASAEMHFNDTWQNLVSELVRGLAWWLGVVPSAYLIGLRCAYCLRKKRCWLCEEAMNSAVVLSIVATVVCAVQLESFCLGQPFSLNDGMIAELSLFCSLVVPAALLLFGCVGTHPHYSMSKNE</sequence>
<feature type="transmembrane region" description="Helical" evidence="2">
    <location>
        <begin position="157"/>
        <end position="175"/>
    </location>
</feature>
<feature type="transmembrane region" description="Helical" evidence="2">
    <location>
        <begin position="116"/>
        <end position="137"/>
    </location>
</feature>
<feature type="transmembrane region" description="Helical" evidence="2">
    <location>
        <begin position="487"/>
        <end position="509"/>
    </location>
</feature>
<feature type="transmembrane region" description="Helical" evidence="2">
    <location>
        <begin position="457"/>
        <end position="481"/>
    </location>
</feature>
<feature type="transmembrane region" description="Helical" evidence="2">
    <location>
        <begin position="281"/>
        <end position="298"/>
    </location>
</feature>
<accession>A0A812IGR1</accession>
<evidence type="ECO:0000313" key="4">
    <source>
        <dbReference type="Proteomes" id="UP000604046"/>
    </source>
</evidence>
<feature type="region of interest" description="Disordered" evidence="1">
    <location>
        <begin position="1"/>
        <end position="39"/>
    </location>
</feature>
<keyword evidence="2" id="KW-0812">Transmembrane</keyword>
<gene>
    <name evidence="3" type="ORF">SNAT2548_LOCUS3861</name>
</gene>
<reference evidence="3" key="1">
    <citation type="submission" date="2021-02" db="EMBL/GenBank/DDBJ databases">
        <authorList>
            <person name="Dougan E. K."/>
            <person name="Rhodes N."/>
            <person name="Thang M."/>
            <person name="Chan C."/>
        </authorList>
    </citation>
    <scope>NUCLEOTIDE SEQUENCE</scope>
</reference>
<protein>
    <submittedName>
        <fullName evidence="3">Uncharacterized protein</fullName>
    </submittedName>
</protein>
<dbReference type="OrthoDB" id="2157530at2759"/>
<feature type="compositionally biased region" description="Low complexity" evidence="1">
    <location>
        <begin position="16"/>
        <end position="39"/>
    </location>
</feature>
<proteinExistence type="predicted"/>
<keyword evidence="2" id="KW-1133">Transmembrane helix</keyword>
<keyword evidence="4" id="KW-1185">Reference proteome</keyword>
<name>A0A812IGR1_9DINO</name>
<keyword evidence="2" id="KW-0472">Membrane</keyword>
<evidence type="ECO:0000256" key="2">
    <source>
        <dbReference type="SAM" id="Phobius"/>
    </source>
</evidence>
<dbReference type="Proteomes" id="UP000604046">
    <property type="component" value="Unassembled WGS sequence"/>
</dbReference>
<feature type="transmembrane region" description="Helical" evidence="2">
    <location>
        <begin position="380"/>
        <end position="397"/>
    </location>
</feature>
<dbReference type="AlphaFoldDB" id="A0A812IGR1"/>